<dbReference type="SMART" id="SM00304">
    <property type="entry name" value="HAMP"/>
    <property type="match status" value="1"/>
</dbReference>
<proteinExistence type="predicted"/>
<dbReference type="Proteomes" id="UP001239626">
    <property type="component" value="Unassembled WGS sequence"/>
</dbReference>
<sequence length="497" mass="51667">MGRWTLRRRLVVVVVALVAVVAAAMGTLSTLALQSSLTTQLDEKLTAAHRRTVDGPVRVGGIAVAPDQAADELPAPPGSTFRPGQDAGTVNVQVPDGAGPADLTALQAGYVDDDGNLVALDQTQTEQLLAVPTDGEPVSIVLSDLGGYRAIASVATDGTTNVTALPSTSVTSTVTTFVAVEVVVAALALLVAAAAGMVLVRRELRPLDRVVGTANRVARLPLDRGEVVLADRVPARDTDPATEVGQVGAALNKLLGHVEQALGARHESESQVRQFVADASHELRTPLASIRGYAELVRRSPDDVPVSALQAMSRVESESERMTALLEDMLLLARLDAGRPLASEPVDLTVLAIDAVTDAHAAGPDHDWRLDLPSEEHLEDALVVGDDHRLRQVLANLLSNARLHTPAGTAVTARVRRAGDKVVLQVADDGPGIPPALRESLFQRFTRGDASRNSATGSTGLGLAIVHAVVTAHGGTITVSSGPGTTFTVTLPAALAA</sequence>
<evidence type="ECO:0000256" key="9">
    <source>
        <dbReference type="ARBA" id="ARBA00023012"/>
    </source>
</evidence>
<evidence type="ECO:0000256" key="3">
    <source>
        <dbReference type="ARBA" id="ARBA00012438"/>
    </source>
</evidence>
<dbReference type="SUPFAM" id="SSF55874">
    <property type="entry name" value="ATPase domain of HSP90 chaperone/DNA topoisomerase II/histidine kinase"/>
    <property type="match status" value="1"/>
</dbReference>
<feature type="domain" description="HAMP" evidence="13">
    <location>
        <begin position="201"/>
        <end position="263"/>
    </location>
</feature>
<dbReference type="GO" id="GO:0004673">
    <property type="term" value="F:protein histidine kinase activity"/>
    <property type="evidence" value="ECO:0007669"/>
    <property type="project" value="UniProtKB-EC"/>
</dbReference>
<evidence type="ECO:0000256" key="10">
    <source>
        <dbReference type="ARBA" id="ARBA00023136"/>
    </source>
</evidence>
<dbReference type="Gene3D" id="3.30.565.10">
    <property type="entry name" value="Histidine kinase-like ATPase, C-terminal domain"/>
    <property type="match status" value="1"/>
</dbReference>
<dbReference type="InterPro" id="IPR005467">
    <property type="entry name" value="His_kinase_dom"/>
</dbReference>
<evidence type="ECO:0000256" key="7">
    <source>
        <dbReference type="ARBA" id="ARBA00022777"/>
    </source>
</evidence>
<dbReference type="EMBL" id="JAUSVB010000001">
    <property type="protein sequence ID" value="MDQ0372302.1"/>
    <property type="molecule type" value="Genomic_DNA"/>
</dbReference>
<evidence type="ECO:0000256" key="8">
    <source>
        <dbReference type="ARBA" id="ARBA00022989"/>
    </source>
</evidence>
<comment type="caution">
    <text evidence="14">The sequence shown here is derived from an EMBL/GenBank/DDBJ whole genome shotgun (WGS) entry which is preliminary data.</text>
</comment>
<feature type="transmembrane region" description="Helical" evidence="11">
    <location>
        <begin position="177"/>
        <end position="200"/>
    </location>
</feature>
<dbReference type="Pfam" id="PF02518">
    <property type="entry name" value="HATPase_c"/>
    <property type="match status" value="1"/>
</dbReference>
<dbReference type="InterPro" id="IPR050428">
    <property type="entry name" value="TCS_sensor_his_kinase"/>
</dbReference>
<evidence type="ECO:0000259" key="12">
    <source>
        <dbReference type="PROSITE" id="PS50109"/>
    </source>
</evidence>
<keyword evidence="6 11" id="KW-0812">Transmembrane</keyword>
<dbReference type="RefSeq" id="WP_307489712.1">
    <property type="nucleotide sequence ID" value="NZ_JAUSVB010000001.1"/>
</dbReference>
<reference evidence="14 15" key="1">
    <citation type="submission" date="2023-07" db="EMBL/GenBank/DDBJ databases">
        <title>Sorghum-associated microbial communities from plants grown in Nebraska, USA.</title>
        <authorList>
            <person name="Schachtman D."/>
        </authorList>
    </citation>
    <scope>NUCLEOTIDE SEQUENCE [LARGE SCALE GENOMIC DNA]</scope>
    <source>
        <strain evidence="14 15">BE332</strain>
    </source>
</reference>
<dbReference type="Gene3D" id="6.10.340.10">
    <property type="match status" value="1"/>
</dbReference>
<dbReference type="InterPro" id="IPR003594">
    <property type="entry name" value="HATPase_dom"/>
</dbReference>
<keyword evidence="9" id="KW-0902">Two-component regulatory system</keyword>
<dbReference type="CDD" id="cd00082">
    <property type="entry name" value="HisKA"/>
    <property type="match status" value="1"/>
</dbReference>
<dbReference type="PROSITE" id="PS50109">
    <property type="entry name" value="HIS_KIN"/>
    <property type="match status" value="1"/>
</dbReference>
<evidence type="ECO:0000259" key="13">
    <source>
        <dbReference type="PROSITE" id="PS50885"/>
    </source>
</evidence>
<dbReference type="InterPro" id="IPR003660">
    <property type="entry name" value="HAMP_dom"/>
</dbReference>
<evidence type="ECO:0000313" key="14">
    <source>
        <dbReference type="EMBL" id="MDQ0372302.1"/>
    </source>
</evidence>
<keyword evidence="15" id="KW-1185">Reference proteome</keyword>
<organism evidence="14 15">
    <name type="scientific">Cellulomonas humilata</name>
    <dbReference type="NCBI Taxonomy" id="144055"/>
    <lineage>
        <taxon>Bacteria</taxon>
        <taxon>Bacillati</taxon>
        <taxon>Actinomycetota</taxon>
        <taxon>Actinomycetes</taxon>
        <taxon>Micrococcales</taxon>
        <taxon>Cellulomonadaceae</taxon>
        <taxon>Cellulomonas</taxon>
    </lineage>
</organism>
<dbReference type="SUPFAM" id="SSF47384">
    <property type="entry name" value="Homodimeric domain of signal transducing histidine kinase"/>
    <property type="match status" value="1"/>
</dbReference>
<gene>
    <name evidence="14" type="ORF">J2X26_000599</name>
</gene>
<dbReference type="PRINTS" id="PR00344">
    <property type="entry name" value="BCTRLSENSOR"/>
</dbReference>
<dbReference type="Pfam" id="PF00512">
    <property type="entry name" value="HisKA"/>
    <property type="match status" value="1"/>
</dbReference>
<comment type="subcellular location">
    <subcellularLocation>
        <location evidence="2">Cell membrane</location>
    </subcellularLocation>
</comment>
<dbReference type="EC" id="2.7.13.3" evidence="3"/>
<keyword evidence="7 14" id="KW-0418">Kinase</keyword>
<dbReference type="InterPro" id="IPR003661">
    <property type="entry name" value="HisK_dim/P_dom"/>
</dbReference>
<dbReference type="SMART" id="SM00387">
    <property type="entry name" value="HATPase_c"/>
    <property type="match status" value="1"/>
</dbReference>
<evidence type="ECO:0000256" key="6">
    <source>
        <dbReference type="ARBA" id="ARBA00022692"/>
    </source>
</evidence>
<dbReference type="PANTHER" id="PTHR45436:SF5">
    <property type="entry name" value="SENSOR HISTIDINE KINASE TRCS"/>
    <property type="match status" value="1"/>
</dbReference>
<keyword evidence="8 11" id="KW-1133">Transmembrane helix</keyword>
<protein>
    <recommendedName>
        <fullName evidence="3">histidine kinase</fullName>
        <ecNumber evidence="3">2.7.13.3</ecNumber>
    </recommendedName>
</protein>
<dbReference type="PROSITE" id="PS50885">
    <property type="entry name" value="HAMP"/>
    <property type="match status" value="1"/>
</dbReference>
<name>A0ABU0EAT8_9CELL</name>
<evidence type="ECO:0000256" key="1">
    <source>
        <dbReference type="ARBA" id="ARBA00000085"/>
    </source>
</evidence>
<feature type="domain" description="Histidine kinase" evidence="12">
    <location>
        <begin position="278"/>
        <end position="495"/>
    </location>
</feature>
<evidence type="ECO:0000313" key="15">
    <source>
        <dbReference type="Proteomes" id="UP001239626"/>
    </source>
</evidence>
<dbReference type="SMART" id="SM00388">
    <property type="entry name" value="HisKA"/>
    <property type="match status" value="1"/>
</dbReference>
<keyword evidence="4" id="KW-0597">Phosphoprotein</keyword>
<accession>A0ABU0EAT8</accession>
<dbReference type="InterPro" id="IPR036097">
    <property type="entry name" value="HisK_dim/P_sf"/>
</dbReference>
<evidence type="ECO:0000256" key="11">
    <source>
        <dbReference type="SAM" id="Phobius"/>
    </source>
</evidence>
<comment type="catalytic activity">
    <reaction evidence="1">
        <text>ATP + protein L-histidine = ADP + protein N-phospho-L-histidine.</text>
        <dbReference type="EC" id="2.7.13.3"/>
    </reaction>
</comment>
<evidence type="ECO:0000256" key="2">
    <source>
        <dbReference type="ARBA" id="ARBA00004236"/>
    </source>
</evidence>
<dbReference type="Gene3D" id="1.10.287.130">
    <property type="match status" value="1"/>
</dbReference>
<evidence type="ECO:0000256" key="5">
    <source>
        <dbReference type="ARBA" id="ARBA00022679"/>
    </source>
</evidence>
<dbReference type="InterPro" id="IPR036890">
    <property type="entry name" value="HATPase_C_sf"/>
</dbReference>
<dbReference type="CDD" id="cd00075">
    <property type="entry name" value="HATPase"/>
    <property type="match status" value="1"/>
</dbReference>
<keyword evidence="5 14" id="KW-0808">Transferase</keyword>
<dbReference type="PANTHER" id="PTHR45436">
    <property type="entry name" value="SENSOR HISTIDINE KINASE YKOH"/>
    <property type="match status" value="1"/>
</dbReference>
<keyword evidence="10 11" id="KW-0472">Membrane</keyword>
<evidence type="ECO:0000256" key="4">
    <source>
        <dbReference type="ARBA" id="ARBA00022553"/>
    </source>
</evidence>
<dbReference type="InterPro" id="IPR004358">
    <property type="entry name" value="Sig_transdc_His_kin-like_C"/>
</dbReference>